<proteinExistence type="predicted"/>
<protein>
    <submittedName>
        <fullName evidence="1">Uncharacterized protein</fullName>
    </submittedName>
</protein>
<accession>A0A7J7JIM8</accession>
<dbReference type="EMBL" id="VXIV02002333">
    <property type="protein sequence ID" value="KAF6026172.1"/>
    <property type="molecule type" value="Genomic_DNA"/>
</dbReference>
<dbReference type="AlphaFoldDB" id="A0A7J7JIM8"/>
<evidence type="ECO:0000313" key="2">
    <source>
        <dbReference type="Proteomes" id="UP000593567"/>
    </source>
</evidence>
<keyword evidence="2" id="KW-1185">Reference proteome</keyword>
<comment type="caution">
    <text evidence="1">The sequence shown here is derived from an EMBL/GenBank/DDBJ whole genome shotgun (WGS) entry which is preliminary data.</text>
</comment>
<name>A0A7J7JIM8_BUGNE</name>
<evidence type="ECO:0000313" key="1">
    <source>
        <dbReference type="EMBL" id="KAF6026172.1"/>
    </source>
</evidence>
<dbReference type="Proteomes" id="UP000593567">
    <property type="component" value="Unassembled WGS sequence"/>
</dbReference>
<sequence length="82" mass="9502">MKSCLTFVNGNTIQMMSFLKKELYSVVCSRRSIGLFQKLTVTWRVISTNRLSDTGLFSAVCYSVKLRRALCVKTQKCLQWVW</sequence>
<gene>
    <name evidence="1" type="ORF">EB796_015529</name>
</gene>
<organism evidence="1 2">
    <name type="scientific">Bugula neritina</name>
    <name type="common">Brown bryozoan</name>
    <name type="synonym">Sertularia neritina</name>
    <dbReference type="NCBI Taxonomy" id="10212"/>
    <lineage>
        <taxon>Eukaryota</taxon>
        <taxon>Metazoa</taxon>
        <taxon>Spiralia</taxon>
        <taxon>Lophotrochozoa</taxon>
        <taxon>Bryozoa</taxon>
        <taxon>Gymnolaemata</taxon>
        <taxon>Cheilostomatida</taxon>
        <taxon>Flustrina</taxon>
        <taxon>Buguloidea</taxon>
        <taxon>Bugulidae</taxon>
        <taxon>Bugula</taxon>
    </lineage>
</organism>
<reference evidence="1" key="1">
    <citation type="submission" date="2020-06" db="EMBL/GenBank/DDBJ databases">
        <title>Draft genome of Bugula neritina, a colonial animal packing powerful symbionts and potential medicines.</title>
        <authorList>
            <person name="Rayko M."/>
        </authorList>
    </citation>
    <scope>NUCLEOTIDE SEQUENCE [LARGE SCALE GENOMIC DNA]</scope>
    <source>
        <strain evidence="1">Kwan_BN1</strain>
    </source>
</reference>